<dbReference type="EMBL" id="JABFAC010000009">
    <property type="protein sequence ID" value="MBA0624655.1"/>
    <property type="molecule type" value="Genomic_DNA"/>
</dbReference>
<gene>
    <name evidence="1" type="ORF">Godav_009969</name>
</gene>
<dbReference type="AlphaFoldDB" id="A0A7J8SFH6"/>
<accession>A0A7J8SFH6</accession>
<proteinExistence type="predicted"/>
<evidence type="ECO:0000313" key="1">
    <source>
        <dbReference type="EMBL" id="MBA0624655.1"/>
    </source>
</evidence>
<keyword evidence="2" id="KW-1185">Reference proteome</keyword>
<evidence type="ECO:0000313" key="2">
    <source>
        <dbReference type="Proteomes" id="UP000593561"/>
    </source>
</evidence>
<organism evidence="1 2">
    <name type="scientific">Gossypium davidsonii</name>
    <name type="common">Davidson's cotton</name>
    <name type="synonym">Gossypium klotzschianum subsp. davidsonii</name>
    <dbReference type="NCBI Taxonomy" id="34287"/>
    <lineage>
        <taxon>Eukaryota</taxon>
        <taxon>Viridiplantae</taxon>
        <taxon>Streptophyta</taxon>
        <taxon>Embryophyta</taxon>
        <taxon>Tracheophyta</taxon>
        <taxon>Spermatophyta</taxon>
        <taxon>Magnoliopsida</taxon>
        <taxon>eudicotyledons</taxon>
        <taxon>Gunneridae</taxon>
        <taxon>Pentapetalae</taxon>
        <taxon>rosids</taxon>
        <taxon>malvids</taxon>
        <taxon>Malvales</taxon>
        <taxon>Malvaceae</taxon>
        <taxon>Malvoideae</taxon>
        <taxon>Gossypium</taxon>
    </lineage>
</organism>
<sequence>MHTFHLPCRDCTISLEDVQLQLGLPVDESEVESRWAGYKTHSWS</sequence>
<dbReference type="Proteomes" id="UP000593561">
    <property type="component" value="Unassembled WGS sequence"/>
</dbReference>
<reference evidence="1 2" key="1">
    <citation type="journal article" date="2019" name="Genome Biol. Evol.">
        <title>Insights into the evolution of the New World diploid cottons (Gossypium, subgenus Houzingenia) based on genome sequencing.</title>
        <authorList>
            <person name="Grover C.E."/>
            <person name="Arick M.A. 2nd"/>
            <person name="Thrash A."/>
            <person name="Conover J.L."/>
            <person name="Sanders W.S."/>
            <person name="Peterson D.G."/>
            <person name="Frelichowski J.E."/>
            <person name="Scheffler J.A."/>
            <person name="Scheffler B.E."/>
            <person name="Wendel J.F."/>
        </authorList>
    </citation>
    <scope>NUCLEOTIDE SEQUENCE [LARGE SCALE GENOMIC DNA]</scope>
    <source>
        <strain evidence="1">27</strain>
        <tissue evidence="1">Leaf</tissue>
    </source>
</reference>
<name>A0A7J8SFH6_GOSDV</name>
<protein>
    <submittedName>
        <fullName evidence="1">Uncharacterized protein</fullName>
    </submittedName>
</protein>
<comment type="caution">
    <text evidence="1">The sequence shown here is derived from an EMBL/GenBank/DDBJ whole genome shotgun (WGS) entry which is preliminary data.</text>
</comment>